<evidence type="ECO:0000313" key="2">
    <source>
        <dbReference type="Proteomes" id="UP001321450"/>
    </source>
</evidence>
<proteinExistence type="predicted"/>
<dbReference type="EMBL" id="AP024718">
    <property type="protein sequence ID" value="BCX89050.1"/>
    <property type="molecule type" value="Genomic_DNA"/>
</dbReference>
<dbReference type="AlphaFoldDB" id="A0AAU9CWI0"/>
<dbReference type="RefSeq" id="WP_286291319.1">
    <property type="nucleotide sequence ID" value="NZ_AP024718.1"/>
</dbReference>
<gene>
    <name evidence="1" type="ORF">MIN45_P1420</name>
</gene>
<accession>A0AAU9CWI0</accession>
<protein>
    <submittedName>
        <fullName evidence="1">MxaA protein</fullName>
    </submittedName>
</protein>
<reference evidence="2" key="1">
    <citation type="journal article" date="2024" name="Int. J. Syst. Evol. Microbiol.">
        <title>Methylomarinovum tepidoasis sp. nov., a moderately thermophilic methanotroph of the family Methylothermaceae isolated from a deep-sea hydrothermal field.</title>
        <authorList>
            <person name="Hirayama H."/>
            <person name="Takaki Y."/>
            <person name="Abe M."/>
            <person name="Miyazaki M."/>
            <person name="Uematsu K."/>
            <person name="Matsui Y."/>
            <person name="Takai K."/>
        </authorList>
    </citation>
    <scope>NUCLEOTIDE SEQUENCE [LARGE SCALE GENOMIC DNA]</scope>
    <source>
        <strain evidence="2">IN45</strain>
    </source>
</reference>
<sequence length="292" mass="33561">MRLILFFLLLVPGVLAAAVPQILLERRTPPPFGHRVGSLLTQHLDLFAPAPWHLDPASLPPTTLLGDWLEIRHIAWQTRKVDGGRRYQIDITYQIFPNPKESLHWALPPLTLRFQGPEDRTIQTVTAPVWPFTVAALTDITQPENQVALRPPWQPPPAPLSPHHWRLAGLGLLLTTLLLILAWHRRWLPWQRPPFARRWRKFRRALGAGDTVTALQLFHRALDESAGHALFAHQLDDFCRRQPAFAAQRQALQDFFRLSRRIFFAATSHRPDPARIEALYLACLQAEKRCRS</sequence>
<organism evidence="1 2">
    <name type="scientific">Methylomarinovum tepidoasis</name>
    <dbReference type="NCBI Taxonomy" id="2840183"/>
    <lineage>
        <taxon>Bacteria</taxon>
        <taxon>Pseudomonadati</taxon>
        <taxon>Pseudomonadota</taxon>
        <taxon>Gammaproteobacteria</taxon>
        <taxon>Methylococcales</taxon>
        <taxon>Methylothermaceae</taxon>
        <taxon>Methylomarinovum</taxon>
    </lineage>
</organism>
<evidence type="ECO:0000313" key="1">
    <source>
        <dbReference type="EMBL" id="BCX89050.1"/>
    </source>
</evidence>
<name>A0AAU9CWI0_9GAMM</name>
<dbReference type="KEGG" id="meiy:MIN45_P1420"/>
<keyword evidence="2" id="KW-1185">Reference proteome</keyword>
<dbReference type="Proteomes" id="UP001321450">
    <property type="component" value="Chromosome"/>
</dbReference>